<sequence length="254" mass="27818">MKNCELCKVPARTYCESDQASLCWNCDAKVHGANFLVARHSRTLLCHSCHSQTPWKASGSKLGHTVSVCESCFRGTGNKKEQQQSDKGNDVDLLQDNDDNEVDNIFNDNDFDDESDEEEEEEEEADNQVVPLSTTLPPPATSSSSSEEVSVTTLSLKRMRENGSDLRNPRVMQDDLCLCSYKRGNDAALTAQAGDGDGEATSLRPWKDRAVQVDGGAASSSAMMESVRRIRGRDLCEQSKESVAVDEDPSNSVS</sequence>
<keyword evidence="2 4" id="KW-0863">Zinc-finger</keyword>
<evidence type="ECO:0000256" key="1">
    <source>
        <dbReference type="ARBA" id="ARBA00022723"/>
    </source>
</evidence>
<feature type="compositionally biased region" description="Acidic residues" evidence="5">
    <location>
        <begin position="93"/>
        <end position="102"/>
    </location>
</feature>
<feature type="compositionally biased region" description="Low complexity" evidence="5">
    <location>
        <begin position="127"/>
        <end position="154"/>
    </location>
</feature>
<feature type="compositionally biased region" description="Acidic residues" evidence="5">
    <location>
        <begin position="244"/>
        <end position="254"/>
    </location>
</feature>
<dbReference type="EMBL" id="CM031828">
    <property type="protein sequence ID" value="KAG6717821.1"/>
    <property type="molecule type" value="Genomic_DNA"/>
</dbReference>
<dbReference type="GO" id="GO:0008270">
    <property type="term" value="F:zinc ion binding"/>
    <property type="evidence" value="ECO:0007669"/>
    <property type="project" value="UniProtKB-KW"/>
</dbReference>
<name>A0A922FCA0_CARIL</name>
<dbReference type="Proteomes" id="UP000811246">
    <property type="component" value="Chromosome 4"/>
</dbReference>
<evidence type="ECO:0000256" key="3">
    <source>
        <dbReference type="ARBA" id="ARBA00022833"/>
    </source>
</evidence>
<feature type="compositionally biased region" description="Basic and acidic residues" evidence="5">
    <location>
        <begin position="78"/>
        <end position="90"/>
    </location>
</feature>
<feature type="domain" description="B box-type" evidence="6">
    <location>
        <begin position="1"/>
        <end position="45"/>
    </location>
</feature>
<dbReference type="PROSITE" id="PS50119">
    <property type="entry name" value="ZF_BBOX"/>
    <property type="match status" value="1"/>
</dbReference>
<protein>
    <recommendedName>
        <fullName evidence="6">B box-type domain-containing protein</fullName>
    </recommendedName>
</protein>
<evidence type="ECO:0000256" key="5">
    <source>
        <dbReference type="SAM" id="MobiDB-lite"/>
    </source>
</evidence>
<reference evidence="7" key="1">
    <citation type="submission" date="2021-01" db="EMBL/GenBank/DDBJ databases">
        <authorList>
            <person name="Lovell J.T."/>
            <person name="Bentley N."/>
            <person name="Bhattarai G."/>
            <person name="Jenkins J.W."/>
            <person name="Sreedasyam A."/>
            <person name="Alarcon Y."/>
            <person name="Bock C."/>
            <person name="Boston L."/>
            <person name="Carlson J."/>
            <person name="Cervantes K."/>
            <person name="Clermont K."/>
            <person name="Krom N."/>
            <person name="Kubenka K."/>
            <person name="Mamidi S."/>
            <person name="Mattison C."/>
            <person name="Monteros M."/>
            <person name="Pisani C."/>
            <person name="Plott C."/>
            <person name="Rajasekar S."/>
            <person name="Rhein H.S."/>
            <person name="Rohla C."/>
            <person name="Song M."/>
            <person name="Hilaire R.S."/>
            <person name="Shu S."/>
            <person name="Wells L."/>
            <person name="Wang X."/>
            <person name="Webber J."/>
            <person name="Heerema R.J."/>
            <person name="Klein P."/>
            <person name="Conner P."/>
            <person name="Grauke L."/>
            <person name="Grimwood J."/>
            <person name="Schmutz J."/>
            <person name="Randall J.J."/>
        </authorList>
    </citation>
    <scope>NUCLEOTIDE SEQUENCE</scope>
    <source>
        <tissue evidence="7">Leaf</tissue>
    </source>
</reference>
<comment type="caution">
    <text evidence="7">The sequence shown here is derived from an EMBL/GenBank/DDBJ whole genome shotgun (WGS) entry which is preliminary data.</text>
</comment>
<dbReference type="PANTHER" id="PTHR31717:SF60">
    <property type="entry name" value="B-BOX TYPE ZINC FINGER FAMILY PROTEIN"/>
    <property type="match status" value="1"/>
</dbReference>
<dbReference type="CDD" id="cd19821">
    <property type="entry name" value="Bbox1_BBX-like"/>
    <property type="match status" value="1"/>
</dbReference>
<evidence type="ECO:0000313" key="7">
    <source>
        <dbReference type="EMBL" id="KAG6717821.1"/>
    </source>
</evidence>
<organism evidence="7 8">
    <name type="scientific">Carya illinoinensis</name>
    <name type="common">Pecan</name>
    <dbReference type="NCBI Taxonomy" id="32201"/>
    <lineage>
        <taxon>Eukaryota</taxon>
        <taxon>Viridiplantae</taxon>
        <taxon>Streptophyta</taxon>
        <taxon>Embryophyta</taxon>
        <taxon>Tracheophyta</taxon>
        <taxon>Spermatophyta</taxon>
        <taxon>Magnoliopsida</taxon>
        <taxon>eudicotyledons</taxon>
        <taxon>Gunneridae</taxon>
        <taxon>Pentapetalae</taxon>
        <taxon>rosids</taxon>
        <taxon>fabids</taxon>
        <taxon>Fagales</taxon>
        <taxon>Juglandaceae</taxon>
        <taxon>Carya</taxon>
    </lineage>
</organism>
<gene>
    <name evidence="7" type="ORF">I3842_04G118600</name>
</gene>
<evidence type="ECO:0000256" key="4">
    <source>
        <dbReference type="PROSITE-ProRule" id="PRU00024"/>
    </source>
</evidence>
<proteinExistence type="predicted"/>
<accession>A0A922FCA0</accession>
<feature type="region of interest" description="Disordered" evidence="5">
    <location>
        <begin position="212"/>
        <end position="254"/>
    </location>
</feature>
<feature type="region of interest" description="Disordered" evidence="5">
    <location>
        <begin position="78"/>
        <end position="154"/>
    </location>
</feature>
<evidence type="ECO:0000256" key="2">
    <source>
        <dbReference type="ARBA" id="ARBA00022771"/>
    </source>
</evidence>
<dbReference type="PANTHER" id="PTHR31717">
    <property type="entry name" value="ZINC FINGER PROTEIN CONSTANS-LIKE 10"/>
    <property type="match status" value="1"/>
</dbReference>
<dbReference type="SMART" id="SM00336">
    <property type="entry name" value="BBOX"/>
    <property type="match status" value="1"/>
</dbReference>
<dbReference type="InterPro" id="IPR000315">
    <property type="entry name" value="Znf_B-box"/>
</dbReference>
<feature type="compositionally biased region" description="Basic and acidic residues" evidence="5">
    <location>
        <begin position="226"/>
        <end position="240"/>
    </location>
</feature>
<dbReference type="AlphaFoldDB" id="A0A922FCA0"/>
<dbReference type="InterPro" id="IPR049808">
    <property type="entry name" value="CONSTANS-like_Bbox1"/>
</dbReference>
<keyword evidence="1" id="KW-0479">Metal-binding</keyword>
<dbReference type="Pfam" id="PF00643">
    <property type="entry name" value="zf-B_box"/>
    <property type="match status" value="1"/>
</dbReference>
<feature type="compositionally biased region" description="Acidic residues" evidence="5">
    <location>
        <begin position="109"/>
        <end position="126"/>
    </location>
</feature>
<evidence type="ECO:0000259" key="6">
    <source>
        <dbReference type="PROSITE" id="PS50119"/>
    </source>
</evidence>
<keyword evidence="3" id="KW-0862">Zinc</keyword>
<evidence type="ECO:0000313" key="8">
    <source>
        <dbReference type="Proteomes" id="UP000811246"/>
    </source>
</evidence>